<dbReference type="SMART" id="SM00062">
    <property type="entry name" value="PBPb"/>
    <property type="match status" value="1"/>
</dbReference>
<dbReference type="SUPFAM" id="SSF53850">
    <property type="entry name" value="Periplasmic binding protein-like II"/>
    <property type="match status" value="1"/>
</dbReference>
<comment type="subcellular location">
    <subcellularLocation>
        <location evidence="1">Cell envelope</location>
    </subcellularLocation>
</comment>
<name>A0ABV0FQM4_9GAMM</name>
<evidence type="ECO:0000313" key="7">
    <source>
        <dbReference type="Proteomes" id="UP001477278"/>
    </source>
</evidence>
<dbReference type="EMBL" id="JBDPZN010000002">
    <property type="protein sequence ID" value="MEO3682231.1"/>
    <property type="molecule type" value="Genomic_DNA"/>
</dbReference>
<sequence length="273" mass="30840">MRLRILLLLLIYFQAYFAYGQKATSSCYEPINVGFNSWAPYSWLDSAGKPVGLDVDMLTIVADNLGCKLNFIDMPVKRAHRMLQEGTLDIMMGASYRPEREAYADFSVPYRDEEIKLFVKSDLASQIKIDKWQDIFSQKLVLLAPIFGWYGADFLASEQALIKQKLLIFSRNATQSIRMLGYGRGDVVIGDSIAVPYIATQIERISVTELPLVLDHNQIHFLISKKTTNPELITGINQSIKRLSSRGELAQVIVKWQQISIAKTQETSGKVPL</sequence>
<dbReference type="InterPro" id="IPR018313">
    <property type="entry name" value="SBP_3_CS"/>
</dbReference>
<evidence type="ECO:0000259" key="5">
    <source>
        <dbReference type="SMART" id="SM00062"/>
    </source>
</evidence>
<evidence type="ECO:0000256" key="4">
    <source>
        <dbReference type="RuleBase" id="RU003744"/>
    </source>
</evidence>
<dbReference type="InterPro" id="IPR001638">
    <property type="entry name" value="Solute-binding_3/MltF_N"/>
</dbReference>
<accession>A0ABV0FQM4</accession>
<dbReference type="PROSITE" id="PS01039">
    <property type="entry name" value="SBP_BACTERIAL_3"/>
    <property type="match status" value="1"/>
</dbReference>
<evidence type="ECO:0000256" key="3">
    <source>
        <dbReference type="ARBA" id="ARBA00022729"/>
    </source>
</evidence>
<evidence type="ECO:0000313" key="6">
    <source>
        <dbReference type="EMBL" id="MEO3682231.1"/>
    </source>
</evidence>
<reference evidence="6 7" key="1">
    <citation type="submission" date="2024-05" db="EMBL/GenBank/DDBJ databases">
        <title>Genome sequencing of Marine Estuary Bacteria, Shewanella vesiculosa and S. baltica, and Pseudomonas syringae.</title>
        <authorList>
            <person name="Gurung A."/>
            <person name="Maclea K.S."/>
        </authorList>
    </citation>
    <scope>NUCLEOTIDE SEQUENCE [LARGE SCALE GENOMIC DNA]</scope>
    <source>
        <strain evidence="6 7">1A</strain>
    </source>
</reference>
<proteinExistence type="inferred from homology"/>
<evidence type="ECO:0000256" key="1">
    <source>
        <dbReference type="ARBA" id="ARBA00004196"/>
    </source>
</evidence>
<dbReference type="Proteomes" id="UP001477278">
    <property type="component" value="Unassembled WGS sequence"/>
</dbReference>
<protein>
    <submittedName>
        <fullName evidence="6">Transporter substrate-binding domain-containing protein</fullName>
    </submittedName>
</protein>
<dbReference type="Pfam" id="PF00497">
    <property type="entry name" value="SBP_bac_3"/>
    <property type="match status" value="1"/>
</dbReference>
<gene>
    <name evidence="6" type="ORF">ABHN84_07965</name>
</gene>
<comment type="caution">
    <text evidence="6">The sequence shown here is derived from an EMBL/GenBank/DDBJ whole genome shotgun (WGS) entry which is preliminary data.</text>
</comment>
<comment type="similarity">
    <text evidence="2 4">Belongs to the bacterial solute-binding protein 3 family.</text>
</comment>
<evidence type="ECO:0000256" key="2">
    <source>
        <dbReference type="ARBA" id="ARBA00010333"/>
    </source>
</evidence>
<keyword evidence="3" id="KW-0732">Signal</keyword>
<keyword evidence="7" id="KW-1185">Reference proteome</keyword>
<dbReference type="RefSeq" id="WP_347689967.1">
    <property type="nucleotide sequence ID" value="NZ_JBDPZN010000002.1"/>
</dbReference>
<dbReference type="PANTHER" id="PTHR35936">
    <property type="entry name" value="MEMBRANE-BOUND LYTIC MUREIN TRANSGLYCOSYLASE F"/>
    <property type="match status" value="1"/>
</dbReference>
<dbReference type="PANTHER" id="PTHR35936:SF20">
    <property type="entry name" value="ABC TRANSPORTER ARGININE-BINDING PROTEIN 2-RELATED"/>
    <property type="match status" value="1"/>
</dbReference>
<dbReference type="Gene3D" id="3.40.190.10">
    <property type="entry name" value="Periplasmic binding protein-like II"/>
    <property type="match status" value="2"/>
</dbReference>
<organism evidence="6 7">
    <name type="scientific">Shewanella vesiculosa</name>
    <dbReference type="NCBI Taxonomy" id="518738"/>
    <lineage>
        <taxon>Bacteria</taxon>
        <taxon>Pseudomonadati</taxon>
        <taxon>Pseudomonadota</taxon>
        <taxon>Gammaproteobacteria</taxon>
        <taxon>Alteromonadales</taxon>
        <taxon>Shewanellaceae</taxon>
        <taxon>Shewanella</taxon>
    </lineage>
</organism>
<feature type="domain" description="Solute-binding protein family 3/N-terminal" evidence="5">
    <location>
        <begin position="30"/>
        <end position="260"/>
    </location>
</feature>